<name>A0AAV0F9T6_9ASTE</name>
<dbReference type="InterPro" id="IPR045239">
    <property type="entry name" value="bHLH95_bHLH"/>
</dbReference>
<evidence type="ECO:0000256" key="5">
    <source>
        <dbReference type="ARBA" id="ARBA00023163"/>
    </source>
</evidence>
<keyword evidence="6" id="KW-0539">Nucleus</keyword>
<reference evidence="9" key="1">
    <citation type="submission" date="2022-07" db="EMBL/GenBank/DDBJ databases">
        <authorList>
            <person name="Macas J."/>
            <person name="Novak P."/>
            <person name="Neumann P."/>
        </authorList>
    </citation>
    <scope>NUCLEOTIDE SEQUENCE</scope>
</reference>
<feature type="domain" description="BHLH" evidence="8">
    <location>
        <begin position="233"/>
        <end position="282"/>
    </location>
</feature>
<keyword evidence="3" id="KW-0805">Transcription regulation</keyword>
<keyword evidence="10" id="KW-1185">Reference proteome</keyword>
<organism evidence="9 10">
    <name type="scientific">Cuscuta epithymum</name>
    <dbReference type="NCBI Taxonomy" id="186058"/>
    <lineage>
        <taxon>Eukaryota</taxon>
        <taxon>Viridiplantae</taxon>
        <taxon>Streptophyta</taxon>
        <taxon>Embryophyta</taxon>
        <taxon>Tracheophyta</taxon>
        <taxon>Spermatophyta</taxon>
        <taxon>Magnoliopsida</taxon>
        <taxon>eudicotyledons</taxon>
        <taxon>Gunneridae</taxon>
        <taxon>Pentapetalae</taxon>
        <taxon>asterids</taxon>
        <taxon>lamiids</taxon>
        <taxon>Solanales</taxon>
        <taxon>Convolvulaceae</taxon>
        <taxon>Cuscuteae</taxon>
        <taxon>Cuscuta</taxon>
        <taxon>Cuscuta subgen. Cuscuta</taxon>
    </lineage>
</organism>
<accession>A0AAV0F9T6</accession>
<dbReference type="Proteomes" id="UP001152523">
    <property type="component" value="Unassembled WGS sequence"/>
</dbReference>
<dbReference type="GO" id="GO:0000981">
    <property type="term" value="F:DNA-binding transcription factor activity, RNA polymerase II-specific"/>
    <property type="evidence" value="ECO:0007669"/>
    <property type="project" value="TreeGrafter"/>
</dbReference>
<dbReference type="GO" id="GO:0000978">
    <property type="term" value="F:RNA polymerase II cis-regulatory region sequence-specific DNA binding"/>
    <property type="evidence" value="ECO:0007669"/>
    <property type="project" value="TreeGrafter"/>
</dbReference>
<dbReference type="InterPro" id="IPR045843">
    <property type="entry name" value="IND-like"/>
</dbReference>
<feature type="region of interest" description="Disordered" evidence="7">
    <location>
        <begin position="177"/>
        <end position="245"/>
    </location>
</feature>
<protein>
    <recommendedName>
        <fullName evidence="8">BHLH domain-containing protein</fullName>
    </recommendedName>
</protein>
<dbReference type="InterPro" id="IPR011598">
    <property type="entry name" value="bHLH_dom"/>
</dbReference>
<dbReference type="GO" id="GO:0046983">
    <property type="term" value="F:protein dimerization activity"/>
    <property type="evidence" value="ECO:0007669"/>
    <property type="project" value="InterPro"/>
</dbReference>
<keyword evidence="4" id="KW-0238">DNA-binding</keyword>
<gene>
    <name evidence="9" type="ORF">CEPIT_LOCUS32055</name>
</gene>
<feature type="region of interest" description="Disordered" evidence="7">
    <location>
        <begin position="43"/>
        <end position="65"/>
    </location>
</feature>
<dbReference type="InterPro" id="IPR036638">
    <property type="entry name" value="HLH_DNA-bd_sf"/>
</dbReference>
<evidence type="ECO:0000259" key="8">
    <source>
        <dbReference type="PROSITE" id="PS50888"/>
    </source>
</evidence>
<keyword evidence="5" id="KW-0804">Transcription</keyword>
<dbReference type="AlphaFoldDB" id="A0AAV0F9T6"/>
<dbReference type="PANTHER" id="PTHR16223">
    <property type="entry name" value="TRANSCRIPTION FACTOR BHLH83-RELATED"/>
    <property type="match status" value="1"/>
</dbReference>
<evidence type="ECO:0000256" key="2">
    <source>
        <dbReference type="ARBA" id="ARBA00011738"/>
    </source>
</evidence>
<proteinExistence type="predicted"/>
<comment type="caution">
    <text evidence="9">The sequence shown here is derived from an EMBL/GenBank/DDBJ whole genome shotgun (WGS) entry which is preliminary data.</text>
</comment>
<dbReference type="EMBL" id="CAMAPF010000968">
    <property type="protein sequence ID" value="CAH9132285.1"/>
    <property type="molecule type" value="Genomic_DNA"/>
</dbReference>
<dbReference type="SUPFAM" id="SSF47459">
    <property type="entry name" value="HLH, helix-loop-helix DNA-binding domain"/>
    <property type="match status" value="1"/>
</dbReference>
<dbReference type="PANTHER" id="PTHR16223:SF53">
    <property type="entry name" value="TRANSCRIPTION FACTOR BHLH68-LIKE"/>
    <property type="match status" value="1"/>
</dbReference>
<comment type="subunit">
    <text evidence="2">Homodimer.</text>
</comment>
<comment type="subcellular location">
    <subcellularLocation>
        <location evidence="1">Nucleus</location>
    </subcellularLocation>
</comment>
<dbReference type="Gene3D" id="4.10.280.10">
    <property type="entry name" value="Helix-loop-helix DNA-binding domain"/>
    <property type="match status" value="1"/>
</dbReference>
<evidence type="ECO:0000313" key="9">
    <source>
        <dbReference type="EMBL" id="CAH9132285.1"/>
    </source>
</evidence>
<evidence type="ECO:0000256" key="1">
    <source>
        <dbReference type="ARBA" id="ARBA00004123"/>
    </source>
</evidence>
<evidence type="ECO:0000256" key="4">
    <source>
        <dbReference type="ARBA" id="ARBA00023125"/>
    </source>
</evidence>
<sequence>MVDLEVVVFSGLLIGKQFQWQMMAGGNPNNWWSVVVNASNNMEPPPQPAAPSSYQFLQSSSPPSHEQHQHFYGSFNSLAEAQSQDFPRPLSQLLMCGLGGNENEKFGMSHFQYKKAEENWDDEIGLNNNHNPSSSAAASVDNVIKEDDEFDRIGQMYGQDPIPLVLEDHHRRYFQTSTASVASSRNQHQRSPYSKSLQEENRPDASQHSYECNSTSTSTSTGGASKRPRVSHNQASSQQPSLKVRKEKLGDRVTALHQLVSPFGKTDTASVLSEAIGYITFLHSQIQALSTPYLGNASGSMGHVHQQSESVEKGGKDLRSKGLCLVPLECTQLVSVGSCGNIGGDINGGAAADYWPSPNSLGGRRF</sequence>
<dbReference type="CDD" id="cd11393">
    <property type="entry name" value="bHLH_AtbHLH_like"/>
    <property type="match status" value="1"/>
</dbReference>
<feature type="compositionally biased region" description="Low complexity" evidence="7">
    <location>
        <begin position="50"/>
        <end position="64"/>
    </location>
</feature>
<feature type="compositionally biased region" description="Polar residues" evidence="7">
    <location>
        <begin position="231"/>
        <end position="241"/>
    </location>
</feature>
<dbReference type="GO" id="GO:0005634">
    <property type="term" value="C:nucleus"/>
    <property type="evidence" value="ECO:0007669"/>
    <property type="project" value="UniProtKB-SubCell"/>
</dbReference>
<evidence type="ECO:0000313" key="10">
    <source>
        <dbReference type="Proteomes" id="UP001152523"/>
    </source>
</evidence>
<evidence type="ECO:0000256" key="6">
    <source>
        <dbReference type="ARBA" id="ARBA00023242"/>
    </source>
</evidence>
<feature type="compositionally biased region" description="Polar residues" evidence="7">
    <location>
        <begin position="177"/>
        <end position="196"/>
    </location>
</feature>
<evidence type="ECO:0000256" key="7">
    <source>
        <dbReference type="SAM" id="MobiDB-lite"/>
    </source>
</evidence>
<dbReference type="FunFam" id="4.10.280.10:FF:000032">
    <property type="entry name" value="Transcription factor bHLH123 family"/>
    <property type="match status" value="1"/>
</dbReference>
<evidence type="ECO:0000256" key="3">
    <source>
        <dbReference type="ARBA" id="ARBA00023015"/>
    </source>
</evidence>
<dbReference type="PROSITE" id="PS50888">
    <property type="entry name" value="BHLH"/>
    <property type="match status" value="1"/>
</dbReference>